<proteinExistence type="predicted"/>
<accession>A0AAD9VKW8</accession>
<evidence type="ECO:0000313" key="2">
    <source>
        <dbReference type="EMBL" id="KAK2577472.1"/>
    </source>
</evidence>
<reference evidence="2" key="1">
    <citation type="submission" date="2021-08" db="EMBL/GenBank/DDBJ databases">
        <authorList>
            <person name="Misof B."/>
            <person name="Oliver O."/>
            <person name="Podsiadlowski L."/>
            <person name="Donath A."/>
            <person name="Peters R."/>
            <person name="Mayer C."/>
            <person name="Rust J."/>
            <person name="Gunkel S."/>
            <person name="Lesny P."/>
            <person name="Martin S."/>
            <person name="Oeyen J.P."/>
            <person name="Petersen M."/>
            <person name="Panagiotis P."/>
            <person name="Wilbrandt J."/>
            <person name="Tanja T."/>
        </authorList>
    </citation>
    <scope>NUCLEOTIDE SEQUENCE</scope>
    <source>
        <strain evidence="2">GBR_01_08_01A</strain>
        <tissue evidence="2">Thorax + abdomen</tissue>
    </source>
</reference>
<evidence type="ECO:0000256" key="1">
    <source>
        <dbReference type="SAM" id="MobiDB-lite"/>
    </source>
</evidence>
<name>A0AAD9VKW8_9HYME</name>
<protein>
    <submittedName>
        <fullName evidence="2">Uncharacterized protein</fullName>
    </submittedName>
</protein>
<reference evidence="2" key="2">
    <citation type="journal article" date="2023" name="Commun. Biol.">
        <title>Intrasexual cuticular hydrocarbon dimorphism in a wasp sheds light on hydrocarbon biosynthesis genes in Hymenoptera.</title>
        <authorList>
            <person name="Moris V.C."/>
            <person name="Podsiadlowski L."/>
            <person name="Martin S."/>
            <person name="Oeyen J.P."/>
            <person name="Donath A."/>
            <person name="Petersen M."/>
            <person name="Wilbrandt J."/>
            <person name="Misof B."/>
            <person name="Liedtke D."/>
            <person name="Thamm M."/>
            <person name="Scheiner R."/>
            <person name="Schmitt T."/>
            <person name="Niehuis O."/>
        </authorList>
    </citation>
    <scope>NUCLEOTIDE SEQUENCE</scope>
    <source>
        <strain evidence="2">GBR_01_08_01A</strain>
    </source>
</reference>
<gene>
    <name evidence="2" type="ORF">KPH14_003573</name>
</gene>
<feature type="compositionally biased region" description="Basic residues" evidence="1">
    <location>
        <begin position="12"/>
        <end position="21"/>
    </location>
</feature>
<feature type="compositionally biased region" description="Basic and acidic residues" evidence="1">
    <location>
        <begin position="1"/>
        <end position="11"/>
    </location>
</feature>
<dbReference type="AlphaFoldDB" id="A0AAD9VKW8"/>
<dbReference type="Proteomes" id="UP001258017">
    <property type="component" value="Unassembled WGS sequence"/>
</dbReference>
<dbReference type="EMBL" id="JAIFRP010004357">
    <property type="protein sequence ID" value="KAK2577472.1"/>
    <property type="molecule type" value="Genomic_DNA"/>
</dbReference>
<sequence length="338" mass="38626">MEWRRENDAQKRRDRQLRGQRSRGNTSSAIDRLDELRQANRLIKDLENHGPAGLVHLAALTYVTRAPIRIWNSGNELNRIIGEENEGDPIDVEFHVQPETRDEKSTGHWTLRGRGQPSDTNVDLNNCLFSVIAAQVGRDPEELRRETINRLKKNIRLLASHIKEILWLEEHRRIVLLIGGARYTGTSPRDAARILDNSQNARCYNCRYSGHPRGHASYPSAGGTTDSVENYSHLGRKTGFLSREEQDEAAHIALTSQEAKNAMNNLNRGMTSASVHLFPNTVNNGQRTFPKGKEFFYGQAVSNERDVRELVLILRHHEDKYNDPDADVFVHTFYPKLY</sequence>
<evidence type="ECO:0000313" key="3">
    <source>
        <dbReference type="Proteomes" id="UP001258017"/>
    </source>
</evidence>
<feature type="region of interest" description="Disordered" evidence="1">
    <location>
        <begin position="1"/>
        <end position="28"/>
    </location>
</feature>
<organism evidence="2 3">
    <name type="scientific">Odynerus spinipes</name>
    <dbReference type="NCBI Taxonomy" id="1348599"/>
    <lineage>
        <taxon>Eukaryota</taxon>
        <taxon>Metazoa</taxon>
        <taxon>Ecdysozoa</taxon>
        <taxon>Arthropoda</taxon>
        <taxon>Hexapoda</taxon>
        <taxon>Insecta</taxon>
        <taxon>Pterygota</taxon>
        <taxon>Neoptera</taxon>
        <taxon>Endopterygota</taxon>
        <taxon>Hymenoptera</taxon>
        <taxon>Apocrita</taxon>
        <taxon>Aculeata</taxon>
        <taxon>Vespoidea</taxon>
        <taxon>Vespidae</taxon>
        <taxon>Eumeninae</taxon>
        <taxon>Odynerus</taxon>
    </lineage>
</organism>
<keyword evidence="3" id="KW-1185">Reference proteome</keyword>
<comment type="caution">
    <text evidence="2">The sequence shown here is derived from an EMBL/GenBank/DDBJ whole genome shotgun (WGS) entry which is preliminary data.</text>
</comment>